<dbReference type="InterPro" id="IPR018959">
    <property type="entry name" value="DUF1989"/>
</dbReference>
<organism evidence="2 3">
    <name type="scientific">Janthinobacterium fluminis</name>
    <dbReference type="NCBI Taxonomy" id="2987524"/>
    <lineage>
        <taxon>Bacteria</taxon>
        <taxon>Pseudomonadati</taxon>
        <taxon>Pseudomonadota</taxon>
        <taxon>Betaproteobacteria</taxon>
        <taxon>Burkholderiales</taxon>
        <taxon>Oxalobacteraceae</taxon>
        <taxon>Janthinobacterium</taxon>
    </lineage>
</organism>
<feature type="domain" description="DUF1989" evidence="1">
    <location>
        <begin position="8"/>
        <end position="172"/>
    </location>
</feature>
<protein>
    <submittedName>
        <fullName evidence="2">Urea carboxylase-associated family protein</fullName>
    </submittedName>
</protein>
<dbReference type="Pfam" id="PF09347">
    <property type="entry name" value="DUF1989"/>
    <property type="match status" value="1"/>
</dbReference>
<gene>
    <name evidence="2" type="ORF">OIK44_20405</name>
</gene>
<dbReference type="EMBL" id="JAQQXR010000009">
    <property type="protein sequence ID" value="MDC8759954.1"/>
    <property type="molecule type" value="Genomic_DNA"/>
</dbReference>
<dbReference type="PANTHER" id="PTHR31527:SF0">
    <property type="entry name" value="RE64534P"/>
    <property type="match status" value="1"/>
</dbReference>
<comment type="caution">
    <text evidence="2">The sequence shown here is derived from an EMBL/GenBank/DDBJ whole genome shotgun (WGS) entry which is preliminary data.</text>
</comment>
<dbReference type="PANTHER" id="PTHR31527">
    <property type="entry name" value="RE64534P"/>
    <property type="match status" value="1"/>
</dbReference>
<proteinExistence type="predicted"/>
<dbReference type="RefSeq" id="WP_273673447.1">
    <property type="nucleotide sequence ID" value="NZ_JAQQXR010000009.1"/>
</dbReference>
<name>A0ABT5K4M9_9BURK</name>
<evidence type="ECO:0000313" key="3">
    <source>
        <dbReference type="Proteomes" id="UP001221208"/>
    </source>
</evidence>
<sequence>MSHPEYQRIPPQSGTSFTIRRGQVLRVVDPMGEQVSDLFAFAEGEHGCALSSGRSLDYAGHIYLTTGDILYSNNSKPMFTIVADSVGLHDFLLTPCSQEMFEILYKHEGHHPSCFENLLKGLQRYGIEAPQIGTTFNIFMNVKMDPAGVVTVGVPTSKAGDYIELRAEMDMVCGLTACSAEGSNNGCFKPIDFAVLG</sequence>
<accession>A0ABT5K4M9</accession>
<evidence type="ECO:0000259" key="1">
    <source>
        <dbReference type="Pfam" id="PF09347"/>
    </source>
</evidence>
<reference evidence="2 3" key="1">
    <citation type="submission" date="2022-10" db="EMBL/GenBank/DDBJ databases">
        <title>Janthinobacterium sp. hw3 Genome sequencing.</title>
        <authorList>
            <person name="Park S."/>
        </authorList>
    </citation>
    <scope>NUCLEOTIDE SEQUENCE [LARGE SCALE GENOMIC DNA]</scope>
    <source>
        <strain evidence="3">hw3</strain>
    </source>
</reference>
<dbReference type="Proteomes" id="UP001221208">
    <property type="component" value="Unassembled WGS sequence"/>
</dbReference>
<evidence type="ECO:0000313" key="2">
    <source>
        <dbReference type="EMBL" id="MDC8759954.1"/>
    </source>
</evidence>
<keyword evidence="3" id="KW-1185">Reference proteome</keyword>